<reference evidence="3 4" key="1">
    <citation type="journal article" date="2016" name="Nat. Commun.">
        <title>Thousands of microbial genomes shed light on interconnected biogeochemical processes in an aquifer system.</title>
        <authorList>
            <person name="Anantharaman K."/>
            <person name="Brown C.T."/>
            <person name="Hug L.A."/>
            <person name="Sharon I."/>
            <person name="Castelle C.J."/>
            <person name="Probst A.J."/>
            <person name="Thomas B.C."/>
            <person name="Singh A."/>
            <person name="Wilkins M.J."/>
            <person name="Karaoz U."/>
            <person name="Brodie E.L."/>
            <person name="Williams K.H."/>
            <person name="Hubbard S.S."/>
            <person name="Banfield J.F."/>
        </authorList>
    </citation>
    <scope>NUCLEOTIDE SEQUENCE [LARGE SCALE GENOMIC DNA]</scope>
</reference>
<sequence>MRNFQEKKGWRNVMQSKPALMLLGIVVLAFAWSVVGLVGKMRETVKNKTIVEDKIAELQQTKEKLSADIEKLKTEKGVEESIREKFGWVKEGEGVIVVVEDNSPNQTGQEPESSGGFFSWLKNLLK</sequence>
<dbReference type="Pfam" id="PF04977">
    <property type="entry name" value="DivIC"/>
    <property type="match status" value="1"/>
</dbReference>
<comment type="caution">
    <text evidence="3">The sequence shown here is derived from an EMBL/GenBank/DDBJ whole genome shotgun (WGS) entry which is preliminary data.</text>
</comment>
<dbReference type="AlphaFoldDB" id="A0A1F6X5D7"/>
<evidence type="ECO:0000313" key="3">
    <source>
        <dbReference type="EMBL" id="OGI89407.1"/>
    </source>
</evidence>
<organism evidence="3 4">
    <name type="scientific">Candidatus Nomurabacteria bacterium RIFCSPLOWO2_01_FULL_40_15</name>
    <dbReference type="NCBI Taxonomy" id="1801772"/>
    <lineage>
        <taxon>Bacteria</taxon>
        <taxon>Candidatus Nomuraibacteriota</taxon>
    </lineage>
</organism>
<name>A0A1F6X5D7_9BACT</name>
<gene>
    <name evidence="3" type="ORF">A2911_02450</name>
</gene>
<dbReference type="InterPro" id="IPR007060">
    <property type="entry name" value="FtsL/DivIC"/>
</dbReference>
<keyword evidence="1" id="KW-0175">Coiled coil</keyword>
<proteinExistence type="predicted"/>
<dbReference type="Proteomes" id="UP000176814">
    <property type="component" value="Unassembled WGS sequence"/>
</dbReference>
<keyword evidence="2" id="KW-1133">Transmembrane helix</keyword>
<keyword evidence="2" id="KW-0812">Transmembrane</keyword>
<evidence type="ECO:0000256" key="1">
    <source>
        <dbReference type="SAM" id="Coils"/>
    </source>
</evidence>
<accession>A0A1F6X5D7</accession>
<feature type="transmembrane region" description="Helical" evidence="2">
    <location>
        <begin position="20"/>
        <end position="39"/>
    </location>
</feature>
<protein>
    <recommendedName>
        <fullName evidence="5">Cell division protein FtsL</fullName>
    </recommendedName>
</protein>
<evidence type="ECO:0000256" key="2">
    <source>
        <dbReference type="SAM" id="Phobius"/>
    </source>
</evidence>
<dbReference type="EMBL" id="MFUW01000031">
    <property type="protein sequence ID" value="OGI89407.1"/>
    <property type="molecule type" value="Genomic_DNA"/>
</dbReference>
<evidence type="ECO:0000313" key="4">
    <source>
        <dbReference type="Proteomes" id="UP000176814"/>
    </source>
</evidence>
<evidence type="ECO:0008006" key="5">
    <source>
        <dbReference type="Google" id="ProtNLM"/>
    </source>
</evidence>
<keyword evidence="2" id="KW-0472">Membrane</keyword>
<feature type="coiled-coil region" evidence="1">
    <location>
        <begin position="41"/>
        <end position="75"/>
    </location>
</feature>